<dbReference type="CDD" id="cd00096">
    <property type="entry name" value="Ig"/>
    <property type="match status" value="1"/>
</dbReference>
<dbReference type="GO" id="GO:0019903">
    <property type="term" value="F:protein phosphatase binding"/>
    <property type="evidence" value="ECO:0007669"/>
    <property type="project" value="TreeGrafter"/>
</dbReference>
<comment type="caution">
    <text evidence="4">The sequence shown here is derived from an EMBL/GenBank/DDBJ whole genome shotgun (WGS) entry which is preliminary data.</text>
</comment>
<feature type="domain" description="Ig-like" evidence="3">
    <location>
        <begin position="7"/>
        <end position="83"/>
    </location>
</feature>
<organism evidence="4 5">
    <name type="scientific">Pheucticus melanocephalus</name>
    <name type="common">Black-headed grosbeak</name>
    <name type="synonym">Guiraca melanocephala</name>
    <dbReference type="NCBI Taxonomy" id="371919"/>
    <lineage>
        <taxon>Eukaryota</taxon>
        <taxon>Metazoa</taxon>
        <taxon>Chordata</taxon>
        <taxon>Craniata</taxon>
        <taxon>Vertebrata</taxon>
        <taxon>Euteleostomi</taxon>
        <taxon>Archelosauria</taxon>
        <taxon>Archosauria</taxon>
        <taxon>Dinosauria</taxon>
        <taxon>Saurischia</taxon>
        <taxon>Theropoda</taxon>
        <taxon>Coelurosauria</taxon>
        <taxon>Aves</taxon>
        <taxon>Neognathae</taxon>
        <taxon>Neoaves</taxon>
        <taxon>Telluraves</taxon>
        <taxon>Australaves</taxon>
        <taxon>Passeriformes</taxon>
        <taxon>Cardinalidae</taxon>
        <taxon>Pheucticus</taxon>
    </lineage>
</organism>
<keyword evidence="2" id="KW-0812">Transmembrane</keyword>
<dbReference type="SMART" id="SM00409">
    <property type="entry name" value="IG"/>
    <property type="match status" value="1"/>
</dbReference>
<dbReference type="GO" id="GO:0070062">
    <property type="term" value="C:extracellular exosome"/>
    <property type="evidence" value="ECO:0007669"/>
    <property type="project" value="TreeGrafter"/>
</dbReference>
<evidence type="ECO:0000313" key="4">
    <source>
        <dbReference type="EMBL" id="NWY35066.1"/>
    </source>
</evidence>
<dbReference type="GO" id="GO:0030888">
    <property type="term" value="P:regulation of B cell proliferation"/>
    <property type="evidence" value="ECO:0007669"/>
    <property type="project" value="TreeGrafter"/>
</dbReference>
<dbReference type="GO" id="GO:0055037">
    <property type="term" value="C:recycling endosome"/>
    <property type="evidence" value="ECO:0007669"/>
    <property type="project" value="TreeGrafter"/>
</dbReference>
<dbReference type="SUPFAM" id="SSF48726">
    <property type="entry name" value="Immunoglobulin"/>
    <property type="match status" value="1"/>
</dbReference>
<dbReference type="PANTHER" id="PTHR46958">
    <property type="entry name" value="B-CELL RECEPTOR CD22"/>
    <property type="match status" value="1"/>
</dbReference>
<dbReference type="Pfam" id="PF13927">
    <property type="entry name" value="Ig_3"/>
    <property type="match status" value="1"/>
</dbReference>
<evidence type="ECO:0000256" key="1">
    <source>
        <dbReference type="SAM" id="MobiDB-lite"/>
    </source>
</evidence>
<dbReference type="GO" id="GO:0050859">
    <property type="term" value="P:negative regulation of B cell receptor signaling pathway"/>
    <property type="evidence" value="ECO:0007669"/>
    <property type="project" value="TreeGrafter"/>
</dbReference>
<proteinExistence type="predicted"/>
<sequence length="190" mass="20328">CMQVTMPGPLAHQVHAGDNVTLRCSVQVGSAPVTFTWLHNRQEVAQGPPLQLRAIDVGHSGTYQCMATNQLGQDGHCVFRALSPELALEVTPGSPWVTVAAGVGGTLLFLLLLVGVIVAWHRWHRVGGAPPDPPAPPEEGQLLYTHVMVTKRAGASPRATTLQDPQVTYAELRGPQGRPREPGDIYGNVL</sequence>
<dbReference type="InterPro" id="IPR036179">
    <property type="entry name" value="Ig-like_dom_sf"/>
</dbReference>
<evidence type="ECO:0000313" key="5">
    <source>
        <dbReference type="Proteomes" id="UP000578259"/>
    </source>
</evidence>
<accession>A0A7K7DPQ1</accession>
<dbReference type="AlphaFoldDB" id="A0A7K7DPQ1"/>
<dbReference type="InterPro" id="IPR007110">
    <property type="entry name" value="Ig-like_dom"/>
</dbReference>
<dbReference type="InterPro" id="IPR003599">
    <property type="entry name" value="Ig_sub"/>
</dbReference>
<feature type="non-terminal residue" evidence="4">
    <location>
        <position position="1"/>
    </location>
</feature>
<keyword evidence="2" id="KW-1133">Transmembrane helix</keyword>
<dbReference type="GO" id="GO:0033691">
    <property type="term" value="F:sialic acid binding"/>
    <property type="evidence" value="ECO:0007669"/>
    <property type="project" value="TreeGrafter"/>
</dbReference>
<dbReference type="Gene3D" id="2.60.40.10">
    <property type="entry name" value="Immunoglobulins"/>
    <property type="match status" value="1"/>
</dbReference>
<dbReference type="GO" id="GO:0005769">
    <property type="term" value="C:early endosome"/>
    <property type="evidence" value="ECO:0007669"/>
    <property type="project" value="TreeGrafter"/>
</dbReference>
<dbReference type="InterPro" id="IPR013783">
    <property type="entry name" value="Ig-like_fold"/>
</dbReference>
<dbReference type="GO" id="GO:0042609">
    <property type="term" value="F:CD4 receptor binding"/>
    <property type="evidence" value="ECO:0007669"/>
    <property type="project" value="TreeGrafter"/>
</dbReference>
<dbReference type="InterPro" id="IPR003598">
    <property type="entry name" value="Ig_sub2"/>
</dbReference>
<keyword evidence="5" id="KW-1185">Reference proteome</keyword>
<feature type="region of interest" description="Disordered" evidence="1">
    <location>
        <begin position="171"/>
        <end position="190"/>
    </location>
</feature>
<dbReference type="PROSITE" id="PS50835">
    <property type="entry name" value="IG_LIKE"/>
    <property type="match status" value="1"/>
</dbReference>
<evidence type="ECO:0000259" key="3">
    <source>
        <dbReference type="PROSITE" id="PS50835"/>
    </source>
</evidence>
<keyword evidence="2" id="KW-0472">Membrane</keyword>
<feature type="non-terminal residue" evidence="4">
    <location>
        <position position="190"/>
    </location>
</feature>
<dbReference type="PANTHER" id="PTHR46958:SF1">
    <property type="entry name" value="B-CELL RECEPTOR CD22"/>
    <property type="match status" value="1"/>
</dbReference>
<protein>
    <submittedName>
        <fullName evidence="4">CXAR protein</fullName>
    </submittedName>
</protein>
<dbReference type="GO" id="GO:0042113">
    <property type="term" value="P:B cell activation"/>
    <property type="evidence" value="ECO:0007669"/>
    <property type="project" value="TreeGrafter"/>
</dbReference>
<dbReference type="SMART" id="SM00408">
    <property type="entry name" value="IGc2"/>
    <property type="match status" value="1"/>
</dbReference>
<feature type="transmembrane region" description="Helical" evidence="2">
    <location>
        <begin position="96"/>
        <end position="120"/>
    </location>
</feature>
<name>A0A7K7DPQ1_PHEME</name>
<evidence type="ECO:0000256" key="2">
    <source>
        <dbReference type="SAM" id="Phobius"/>
    </source>
</evidence>
<reference evidence="4 5" key="1">
    <citation type="submission" date="2019-09" db="EMBL/GenBank/DDBJ databases">
        <title>Bird 10,000 Genomes (B10K) Project - Family phase.</title>
        <authorList>
            <person name="Zhang G."/>
        </authorList>
    </citation>
    <scope>NUCLEOTIDE SEQUENCE [LARGE SCALE GENOMIC DNA]</scope>
    <source>
        <strain evidence="4">OUT-0018</strain>
        <tissue evidence="4">Muscle</tissue>
    </source>
</reference>
<gene>
    <name evidence="4" type="primary">Cxadr_2</name>
    <name evidence="4" type="ORF">PHEMEL_R14566</name>
</gene>
<dbReference type="Proteomes" id="UP000578259">
    <property type="component" value="Unassembled WGS sequence"/>
</dbReference>
<dbReference type="GO" id="GO:0009897">
    <property type="term" value="C:external side of plasma membrane"/>
    <property type="evidence" value="ECO:0007669"/>
    <property type="project" value="TreeGrafter"/>
</dbReference>
<dbReference type="EMBL" id="VZSJ01036927">
    <property type="protein sequence ID" value="NWY35066.1"/>
    <property type="molecule type" value="Genomic_DNA"/>
</dbReference>